<protein>
    <submittedName>
        <fullName evidence="2">Uncharacterized protein</fullName>
    </submittedName>
</protein>
<evidence type="ECO:0000313" key="3">
    <source>
        <dbReference type="Proteomes" id="UP000799429"/>
    </source>
</evidence>
<feature type="compositionally biased region" description="Polar residues" evidence="1">
    <location>
        <begin position="48"/>
        <end position="83"/>
    </location>
</feature>
<dbReference type="EMBL" id="MU006090">
    <property type="protein sequence ID" value="KAF2842473.1"/>
    <property type="molecule type" value="Genomic_DNA"/>
</dbReference>
<sequence>MSRLRKPLLRRTFLSNFFKLDRDADGDSTMHSSPSGSPSPERMDPGAESSNAEESPTTPTQSQTMRSPELSPPNSQGPSTTTGRLDAFFKGFITSHKPAASSVKGKSDGGVQANGIGTISTDPETGYTWDTPETAPGAAWRFKKTREDAARAWEQVIEKHAMILNRYGDPFDDSVPVNRRVS</sequence>
<reference evidence="2" key="1">
    <citation type="journal article" date="2020" name="Stud. Mycol.">
        <title>101 Dothideomycetes genomes: a test case for predicting lifestyles and emergence of pathogens.</title>
        <authorList>
            <person name="Haridas S."/>
            <person name="Albert R."/>
            <person name="Binder M."/>
            <person name="Bloem J."/>
            <person name="Labutti K."/>
            <person name="Salamov A."/>
            <person name="Andreopoulos B."/>
            <person name="Baker S."/>
            <person name="Barry K."/>
            <person name="Bills G."/>
            <person name="Bluhm B."/>
            <person name="Cannon C."/>
            <person name="Castanera R."/>
            <person name="Culley D."/>
            <person name="Daum C."/>
            <person name="Ezra D."/>
            <person name="Gonzalez J."/>
            <person name="Henrissat B."/>
            <person name="Kuo A."/>
            <person name="Liang C."/>
            <person name="Lipzen A."/>
            <person name="Lutzoni F."/>
            <person name="Magnuson J."/>
            <person name="Mondo S."/>
            <person name="Nolan M."/>
            <person name="Ohm R."/>
            <person name="Pangilinan J."/>
            <person name="Park H.-J."/>
            <person name="Ramirez L."/>
            <person name="Alfaro M."/>
            <person name="Sun H."/>
            <person name="Tritt A."/>
            <person name="Yoshinaga Y."/>
            <person name="Zwiers L.-H."/>
            <person name="Turgeon B."/>
            <person name="Goodwin S."/>
            <person name="Spatafora J."/>
            <person name="Crous P."/>
            <person name="Grigoriev I."/>
        </authorList>
    </citation>
    <scope>NUCLEOTIDE SEQUENCE</scope>
    <source>
        <strain evidence="2">CBS 101060</strain>
    </source>
</reference>
<gene>
    <name evidence="2" type="ORF">M501DRAFT_998788</name>
</gene>
<organism evidence="2 3">
    <name type="scientific">Patellaria atrata CBS 101060</name>
    <dbReference type="NCBI Taxonomy" id="1346257"/>
    <lineage>
        <taxon>Eukaryota</taxon>
        <taxon>Fungi</taxon>
        <taxon>Dikarya</taxon>
        <taxon>Ascomycota</taxon>
        <taxon>Pezizomycotina</taxon>
        <taxon>Dothideomycetes</taxon>
        <taxon>Dothideomycetes incertae sedis</taxon>
        <taxon>Patellariales</taxon>
        <taxon>Patellariaceae</taxon>
        <taxon>Patellaria</taxon>
    </lineage>
</organism>
<feature type="region of interest" description="Disordered" evidence="1">
    <location>
        <begin position="18"/>
        <end position="125"/>
    </location>
</feature>
<keyword evidence="3" id="KW-1185">Reference proteome</keyword>
<proteinExistence type="predicted"/>
<dbReference type="AlphaFoldDB" id="A0A9P4VSW8"/>
<name>A0A9P4VSW8_9PEZI</name>
<dbReference type="OrthoDB" id="5377039at2759"/>
<dbReference type="Proteomes" id="UP000799429">
    <property type="component" value="Unassembled WGS sequence"/>
</dbReference>
<evidence type="ECO:0000256" key="1">
    <source>
        <dbReference type="SAM" id="MobiDB-lite"/>
    </source>
</evidence>
<accession>A0A9P4VSW8</accession>
<comment type="caution">
    <text evidence="2">The sequence shown here is derived from an EMBL/GenBank/DDBJ whole genome shotgun (WGS) entry which is preliminary data.</text>
</comment>
<evidence type="ECO:0000313" key="2">
    <source>
        <dbReference type="EMBL" id="KAF2842473.1"/>
    </source>
</evidence>